<dbReference type="InterPro" id="IPR001519">
    <property type="entry name" value="Ferritin"/>
</dbReference>
<evidence type="ECO:0000256" key="6">
    <source>
        <dbReference type="SAM" id="MobiDB-lite"/>
    </source>
</evidence>
<feature type="binding site" evidence="5">
    <location>
        <position position="42"/>
    </location>
    <ligand>
        <name>Fe cation</name>
        <dbReference type="ChEBI" id="CHEBI:24875"/>
        <label>1</label>
    </ligand>
</feature>
<dbReference type="SUPFAM" id="SSF47240">
    <property type="entry name" value="Ferritin-like"/>
    <property type="match status" value="1"/>
</dbReference>
<name>A0AA40LQ86_CNENI</name>
<dbReference type="GO" id="GO:0044754">
    <property type="term" value="C:autolysosome"/>
    <property type="evidence" value="ECO:0007669"/>
    <property type="project" value="UniProtKB-SubCell"/>
</dbReference>
<keyword evidence="5" id="KW-0408">Iron</keyword>
<accession>A0AA40LQ86</accession>
<protein>
    <recommendedName>
        <fullName evidence="1">Ferritin light chain</fullName>
    </recommendedName>
</protein>
<dbReference type="GO" id="GO:0008198">
    <property type="term" value="F:ferrous iron binding"/>
    <property type="evidence" value="ECO:0007669"/>
    <property type="project" value="TreeGrafter"/>
</dbReference>
<dbReference type="EMBL" id="JAULJE010000008">
    <property type="protein sequence ID" value="KAK1339932.1"/>
    <property type="molecule type" value="Genomic_DNA"/>
</dbReference>
<dbReference type="Proteomes" id="UP001177744">
    <property type="component" value="Unassembled WGS sequence"/>
</dbReference>
<dbReference type="InterPro" id="IPR012347">
    <property type="entry name" value="Ferritin-like"/>
</dbReference>
<evidence type="ECO:0000313" key="8">
    <source>
        <dbReference type="Proteomes" id="UP001177744"/>
    </source>
</evidence>
<keyword evidence="8" id="KW-1185">Reference proteome</keyword>
<evidence type="ECO:0000256" key="5">
    <source>
        <dbReference type="PIRSR" id="PIRSR601519-1"/>
    </source>
</evidence>
<dbReference type="PANTHER" id="PTHR11431:SF47">
    <property type="entry name" value="FERRITIN LIGHT CHAIN"/>
    <property type="match status" value="1"/>
</dbReference>
<dbReference type="InterPro" id="IPR009078">
    <property type="entry name" value="Ferritin-like_SF"/>
</dbReference>
<feature type="binding site" evidence="5">
    <location>
        <position position="8"/>
    </location>
    <ligand>
        <name>Fe cation</name>
        <dbReference type="ChEBI" id="CHEBI:24875"/>
        <label>1</label>
    </ligand>
</feature>
<dbReference type="GO" id="GO:0008199">
    <property type="term" value="F:ferric iron binding"/>
    <property type="evidence" value="ECO:0007669"/>
    <property type="project" value="InterPro"/>
</dbReference>
<feature type="compositionally biased region" description="Basic and acidic residues" evidence="6">
    <location>
        <begin position="199"/>
        <end position="219"/>
    </location>
</feature>
<evidence type="ECO:0000256" key="3">
    <source>
        <dbReference type="ARBA" id="ARBA00045578"/>
    </source>
</evidence>
<sequence length="408" mass="45330">MEATLALERNLNQAPVELQTLGSTRTDLNLCDFRENHFLDEQAAGPQAGLGEYLFERLTLKHNQEGLQKQETAYTLRIGSVDIMQCVLKWLERAVALKNKAQRSCDTYTVTSEDTNSAELQKEMHAQAEATREGEDLDVKEFRSVNTSADYRAGDEGQVNWLDARPAQDPVALTTVALPRCEVVSGLEDEMVAPLAPETEEKTDTRRSGHVKTEAEMELRKKRPEHQKHSASQLSERFKMWLFPNRHQSLNCSLHSAELGTAEAAHGREAALLPTATTFLLRLWKERLLGNHTEGKSQAGDLALTWPTDGDKQLAGPDRLIGAGPQTGTHTRAFQPPHSGSLNLAELAQHISCPGAEYAMAMPARHRRHRGDVWSFSSHLVTMKQKSPGHVTGPRVKSPPTRVCLEIT</sequence>
<proteinExistence type="predicted"/>
<gene>
    <name evidence="7" type="ORF">QTO34_018496</name>
</gene>
<reference evidence="7" key="1">
    <citation type="submission" date="2023-06" db="EMBL/GenBank/DDBJ databases">
        <title>Reference genome for the Northern bat (Eptesicus nilssonii), a most northern bat species.</title>
        <authorList>
            <person name="Laine V.N."/>
            <person name="Pulliainen A.T."/>
            <person name="Lilley T.M."/>
        </authorList>
    </citation>
    <scope>NUCLEOTIDE SEQUENCE</scope>
    <source>
        <strain evidence="7">BLF_Eptnil</strain>
        <tissue evidence="7">Kidney</tissue>
    </source>
</reference>
<organism evidence="7 8">
    <name type="scientific">Cnephaeus nilssonii</name>
    <name type="common">Northern bat</name>
    <name type="synonym">Eptesicus nilssonii</name>
    <dbReference type="NCBI Taxonomy" id="3371016"/>
    <lineage>
        <taxon>Eukaryota</taxon>
        <taxon>Metazoa</taxon>
        <taxon>Chordata</taxon>
        <taxon>Craniata</taxon>
        <taxon>Vertebrata</taxon>
        <taxon>Euteleostomi</taxon>
        <taxon>Mammalia</taxon>
        <taxon>Eutheria</taxon>
        <taxon>Laurasiatheria</taxon>
        <taxon>Chiroptera</taxon>
        <taxon>Yangochiroptera</taxon>
        <taxon>Vespertilionidae</taxon>
        <taxon>Cnephaeus</taxon>
    </lineage>
</organism>
<evidence type="ECO:0000256" key="1">
    <source>
        <dbReference type="ARBA" id="ARBA00040044"/>
    </source>
</evidence>
<feature type="region of interest" description="Disordered" evidence="6">
    <location>
        <begin position="198"/>
        <end position="231"/>
    </location>
</feature>
<comment type="subunit">
    <text evidence="4">Oligomer of 24 subunits. There are two types of subunits: L (light) chain and H (heavy) chain. The major chain can be light or heavy, depending on the species and tissue type. The functional molecule forms a roughly spherical shell with a diameter of 12 nm and contains a central cavity into which the insoluble mineral iron core is deposited. Interacts with NCOA4.</text>
</comment>
<evidence type="ECO:0000256" key="4">
    <source>
        <dbReference type="ARBA" id="ARBA00047045"/>
    </source>
</evidence>
<dbReference type="GO" id="GO:0006826">
    <property type="term" value="P:iron ion transport"/>
    <property type="evidence" value="ECO:0007669"/>
    <property type="project" value="InterPro"/>
</dbReference>
<comment type="caution">
    <text evidence="7">The sequence shown here is derived from an EMBL/GenBank/DDBJ whole genome shotgun (WGS) entry which is preliminary data.</text>
</comment>
<dbReference type="PANTHER" id="PTHR11431">
    <property type="entry name" value="FERRITIN"/>
    <property type="match status" value="1"/>
</dbReference>
<evidence type="ECO:0000313" key="7">
    <source>
        <dbReference type="EMBL" id="KAK1339932.1"/>
    </source>
</evidence>
<dbReference type="Gene3D" id="1.20.1260.10">
    <property type="match status" value="1"/>
</dbReference>
<evidence type="ECO:0000256" key="2">
    <source>
        <dbReference type="ARBA" id="ARBA00044942"/>
    </source>
</evidence>
<comment type="subcellular location">
    <subcellularLocation>
        <location evidence="2">Autolysosome</location>
    </subcellularLocation>
</comment>
<keyword evidence="5" id="KW-0479">Metal-binding</keyword>
<dbReference type="AlphaFoldDB" id="A0AA40LQ86"/>
<comment type="function">
    <text evidence="3">Stores iron in a soluble, non-toxic, readily available form. Important for iron homeostasis. Iron is taken up in the ferrous form and deposited as ferric hydroxides after oxidation. Also plays a role in delivery of iron to cells. Mediates iron uptake in capsule cells of the developing kidney. Delivery to lysosomes by the cargo receptor NCOA4 for autophagic degradation and release or iron.</text>
</comment>
<dbReference type="GO" id="GO:0006879">
    <property type="term" value="P:intracellular iron ion homeostasis"/>
    <property type="evidence" value="ECO:0007669"/>
    <property type="project" value="InterPro"/>
</dbReference>